<keyword evidence="1" id="KW-1133">Transmembrane helix</keyword>
<dbReference type="Pfam" id="PF04773">
    <property type="entry name" value="FecR"/>
    <property type="match status" value="1"/>
</dbReference>
<dbReference type="InterPro" id="IPR012373">
    <property type="entry name" value="Ferrdict_sens_TM"/>
</dbReference>
<dbReference type="Proteomes" id="UP001218362">
    <property type="component" value="Chromosome"/>
</dbReference>
<protein>
    <submittedName>
        <fullName evidence="3">FecR domain-containing protein</fullName>
    </submittedName>
</protein>
<feature type="domain" description="FecR protein" evidence="2">
    <location>
        <begin position="119"/>
        <end position="207"/>
    </location>
</feature>
<dbReference type="KEGG" id="acob:P0Y56_08945"/>
<dbReference type="EMBL" id="CP119316">
    <property type="protein sequence ID" value="WEK45164.1"/>
    <property type="molecule type" value="Genomic_DNA"/>
</dbReference>
<name>A0AAJ5X3A6_9SPHN</name>
<dbReference type="PANTHER" id="PTHR30273">
    <property type="entry name" value="PERIPLASMIC SIGNAL SENSOR AND SIGMA FACTOR ACTIVATOR FECR-RELATED"/>
    <property type="match status" value="1"/>
</dbReference>
<gene>
    <name evidence="3" type="ORF">P0Y56_08945</name>
</gene>
<proteinExistence type="predicted"/>
<keyword evidence="1" id="KW-0472">Membrane</keyword>
<dbReference type="AlphaFoldDB" id="A0AAJ5X3A6"/>
<reference evidence="3" key="1">
    <citation type="submission" date="2023-03" db="EMBL/GenBank/DDBJ databases">
        <title>Andean soil-derived lignocellulolytic bacterial consortium as a source of novel taxa and putative plastic-active enzymes.</title>
        <authorList>
            <person name="Diaz-Garcia L."/>
            <person name="Chuvochina M."/>
            <person name="Feuerriegel G."/>
            <person name="Bunk B."/>
            <person name="Sproer C."/>
            <person name="Streit W.R."/>
            <person name="Rodriguez L.M."/>
            <person name="Overmann J."/>
            <person name="Jimenez D.J."/>
        </authorList>
    </citation>
    <scope>NUCLEOTIDE SEQUENCE</scope>
    <source>
        <strain evidence="3">MAG 26</strain>
    </source>
</reference>
<accession>A0AAJ5X3A6</accession>
<evidence type="ECO:0000313" key="3">
    <source>
        <dbReference type="EMBL" id="WEK45164.1"/>
    </source>
</evidence>
<sequence>MAITQFKEGDSLEPTTEMYEEAAGWIMRLRESAEEADLEGFRGWLAGQPARHFALAEMEALSEGVRAPAAAELAADRRRSALRRRWSVAALAASLVLALTGIAQREALTVALLADDTAPAGQQHRVRLADGTLVTLNSGAALDERFSRARRDVTLMRGEAFFDVAKNKARPFVIGAGDARVTVVGTHFNVKIDREQTVVTVEGGIVRLGAQRGGKEIRLTAGQQGFVEGGRVQAQPNFDALAVSAWRRGQMVFYTARLDEVVAELNRYRSGHIYVANRAYAGETISGVFGTKDTDDVIRTLEKQTGLRSLDLPGGMVVLY</sequence>
<dbReference type="PANTHER" id="PTHR30273:SF2">
    <property type="entry name" value="PROTEIN FECR"/>
    <property type="match status" value="1"/>
</dbReference>
<dbReference type="Gene3D" id="2.60.120.1440">
    <property type="match status" value="1"/>
</dbReference>
<keyword evidence="1" id="KW-0812">Transmembrane</keyword>
<dbReference type="GO" id="GO:0016989">
    <property type="term" value="F:sigma factor antagonist activity"/>
    <property type="evidence" value="ECO:0007669"/>
    <property type="project" value="TreeGrafter"/>
</dbReference>
<dbReference type="Gene3D" id="3.55.50.30">
    <property type="match status" value="1"/>
</dbReference>
<dbReference type="InterPro" id="IPR006860">
    <property type="entry name" value="FecR"/>
</dbReference>
<organism evidence="3 4">
    <name type="scientific">Candidatus Andeanibacterium colombiense</name>
    <dbReference type="NCBI Taxonomy" id="3121345"/>
    <lineage>
        <taxon>Bacteria</taxon>
        <taxon>Pseudomonadati</taxon>
        <taxon>Pseudomonadota</taxon>
        <taxon>Alphaproteobacteria</taxon>
        <taxon>Sphingomonadales</taxon>
        <taxon>Sphingomonadaceae</taxon>
        <taxon>Candidatus Andeanibacterium</taxon>
    </lineage>
</organism>
<evidence type="ECO:0000313" key="4">
    <source>
        <dbReference type="Proteomes" id="UP001218362"/>
    </source>
</evidence>
<evidence type="ECO:0000259" key="2">
    <source>
        <dbReference type="Pfam" id="PF04773"/>
    </source>
</evidence>
<evidence type="ECO:0000256" key="1">
    <source>
        <dbReference type="SAM" id="Phobius"/>
    </source>
</evidence>
<dbReference type="PIRSF" id="PIRSF018266">
    <property type="entry name" value="FecR"/>
    <property type="match status" value="1"/>
</dbReference>
<feature type="transmembrane region" description="Helical" evidence="1">
    <location>
        <begin position="86"/>
        <end position="103"/>
    </location>
</feature>